<evidence type="ECO:0000313" key="1">
    <source>
        <dbReference type="EMBL" id="MBT9145544.1"/>
    </source>
</evidence>
<dbReference type="EMBL" id="QLTW01000112">
    <property type="protein sequence ID" value="MBT9145544.1"/>
    <property type="molecule type" value="Genomic_DNA"/>
</dbReference>
<dbReference type="InterPro" id="IPR003749">
    <property type="entry name" value="ThiS/MoaD-like"/>
</dbReference>
<dbReference type="AlphaFoldDB" id="A0A9E2F1K6"/>
<protein>
    <recommendedName>
        <fullName evidence="3">MoaD/ThiS family protein</fullName>
    </recommendedName>
</protein>
<comment type="caution">
    <text evidence="1">The sequence shown here is derived from an EMBL/GenBank/DDBJ whole genome shotgun (WGS) entry which is preliminary data.</text>
</comment>
<dbReference type="InterPro" id="IPR016155">
    <property type="entry name" value="Mopterin_synth/thiamin_S_b"/>
</dbReference>
<dbReference type="Proteomes" id="UP000811545">
    <property type="component" value="Unassembled WGS sequence"/>
</dbReference>
<evidence type="ECO:0008006" key="3">
    <source>
        <dbReference type="Google" id="ProtNLM"/>
    </source>
</evidence>
<reference evidence="1 2" key="1">
    <citation type="journal article" date="2021" name="bioRxiv">
        <title>Unique metabolic strategies in Hadean analogues reveal hints for primordial physiology.</title>
        <authorList>
            <person name="Nobu M.K."/>
            <person name="Nakai R."/>
            <person name="Tamazawa S."/>
            <person name="Mori H."/>
            <person name="Toyoda A."/>
            <person name="Ijiri A."/>
            <person name="Suzuki S."/>
            <person name="Kurokawa K."/>
            <person name="Kamagata Y."/>
            <person name="Tamaki H."/>
        </authorList>
    </citation>
    <scope>NUCLEOTIDE SEQUENCE [LARGE SCALE GENOMIC DNA]</scope>
    <source>
        <strain evidence="1">BS525</strain>
    </source>
</reference>
<gene>
    <name evidence="1" type="ORF">DDT42_01416</name>
</gene>
<dbReference type="Gene3D" id="3.10.20.30">
    <property type="match status" value="1"/>
</dbReference>
<name>A0A9E2F1K6_PSYF1</name>
<accession>A0A9E2F1K6</accession>
<proteinExistence type="predicted"/>
<organism evidence="1 2">
    <name type="scientific">Psychracetigena formicireducens</name>
    <dbReference type="NCBI Taxonomy" id="2986056"/>
    <lineage>
        <taxon>Bacteria</taxon>
        <taxon>Bacillati</taxon>
        <taxon>Candidatus Lithacetigenota</taxon>
        <taxon>Candidatus Psychracetigena</taxon>
    </lineage>
</organism>
<dbReference type="Pfam" id="PF02597">
    <property type="entry name" value="ThiS"/>
    <property type="match status" value="1"/>
</dbReference>
<dbReference type="InterPro" id="IPR012675">
    <property type="entry name" value="Beta-grasp_dom_sf"/>
</dbReference>
<sequence length="77" mass="8488">MKITLRILGHLKDVYFDGKDLLEVEVSKPLTLLEILDKINLPPTMAMAYLKNGNPINKETILKGGEEIIILSPLSGG</sequence>
<dbReference type="SUPFAM" id="SSF54285">
    <property type="entry name" value="MoaD/ThiS"/>
    <property type="match status" value="1"/>
</dbReference>
<evidence type="ECO:0000313" key="2">
    <source>
        <dbReference type="Proteomes" id="UP000811545"/>
    </source>
</evidence>